<dbReference type="eggNOG" id="COG3298">
    <property type="taxonomic scope" value="Bacteria"/>
</dbReference>
<organism evidence="3 4">
    <name type="scientific">Thermaerobacter subterraneus DSM 13965</name>
    <dbReference type="NCBI Taxonomy" id="867903"/>
    <lineage>
        <taxon>Bacteria</taxon>
        <taxon>Bacillati</taxon>
        <taxon>Bacillota</taxon>
        <taxon>Clostridia</taxon>
        <taxon>Eubacteriales</taxon>
        <taxon>Clostridiales Family XVII. Incertae Sedis</taxon>
        <taxon>Thermaerobacter</taxon>
    </lineage>
</organism>
<dbReference type="SUPFAM" id="SSF53098">
    <property type="entry name" value="Ribonuclease H-like"/>
    <property type="match status" value="1"/>
</dbReference>
<evidence type="ECO:0000313" key="3">
    <source>
        <dbReference type="EMBL" id="EKP94688.1"/>
    </source>
</evidence>
<sequence>MGQRTPLAVDIETVGFDWDELHPEVQDYLMRRARDDDERSRVKDQLGLHPGTGRVVAIALWRPYEDRGGVLVEDPAATAPRWAPFPEAGAGALIYRGSERDILTEFWRYVSQHAGTLITFNGRSFDGPFLMIRSAILGVVPTRNLVPYRYSFQDHCDLAEVLSFYGARQRNSFLFWCHQFGIPSPKQAMDGAEVGEAYRQGRIDDIARYCLADARATAELYRRLEPMIAVMDGRSQGGEGGTAPGNGPSPAGPGAPGGEAPPGTAR</sequence>
<reference evidence="3" key="2">
    <citation type="submission" date="2012-10" db="EMBL/GenBank/DDBJ databases">
        <title>Improved high-quality draft of Thermaerobacter subterraneus C21, DSM 13965.</title>
        <authorList>
            <consortium name="DOE Joint Genome Institute"/>
            <person name="Eisen J."/>
            <person name="Huntemann M."/>
            <person name="Wei C.-L."/>
            <person name="Han J."/>
            <person name="Detter J.C."/>
            <person name="Han C."/>
            <person name="Tapia R."/>
            <person name="Chen A."/>
            <person name="Kyrpides N."/>
            <person name="Mavromatis K."/>
            <person name="Markowitz V."/>
            <person name="Szeto E."/>
            <person name="Ivanova N."/>
            <person name="Mikhailova N."/>
            <person name="Ovchinnikova G."/>
            <person name="Pagani I."/>
            <person name="Pati A."/>
            <person name="Goodwin L."/>
            <person name="Nordberg H.P."/>
            <person name="Cantor M.N."/>
            <person name="Hua S.X."/>
            <person name="Woyke T."/>
            <person name="Eisen J."/>
            <person name="Klenk H.-P."/>
        </authorList>
    </citation>
    <scope>NUCLEOTIDE SEQUENCE [LARGE SCALE GENOMIC DNA]</scope>
    <source>
        <strain evidence="3">DSM 13965</strain>
    </source>
</reference>
<dbReference type="RefSeq" id="WP_006902665.1">
    <property type="nucleotide sequence ID" value="NZ_JH976535.1"/>
</dbReference>
<dbReference type="AlphaFoldDB" id="K6Q0P7"/>
<dbReference type="GO" id="GO:0004527">
    <property type="term" value="F:exonuclease activity"/>
    <property type="evidence" value="ECO:0007669"/>
    <property type="project" value="UniProtKB-KW"/>
</dbReference>
<feature type="domain" description="Predicted 3'-5' exonuclease PolB-like" evidence="2">
    <location>
        <begin position="98"/>
        <end position="233"/>
    </location>
</feature>
<dbReference type="GO" id="GO:0003676">
    <property type="term" value="F:nucleic acid binding"/>
    <property type="evidence" value="ECO:0007669"/>
    <property type="project" value="InterPro"/>
</dbReference>
<dbReference type="HOGENOM" id="CLU_069554_0_0_9"/>
<evidence type="ECO:0000256" key="1">
    <source>
        <dbReference type="SAM" id="MobiDB-lite"/>
    </source>
</evidence>
<dbReference type="OrthoDB" id="9790530at2"/>
<accession>K6Q0P7</accession>
<dbReference type="STRING" id="867903.ThesuDRAFT_00376"/>
<dbReference type="Proteomes" id="UP000005710">
    <property type="component" value="Unassembled WGS sequence"/>
</dbReference>
<dbReference type="InterPro" id="IPR019288">
    <property type="entry name" value="3'-5'_exonuclease_PolB-like"/>
</dbReference>
<evidence type="ECO:0000259" key="2">
    <source>
        <dbReference type="Pfam" id="PF10108"/>
    </source>
</evidence>
<evidence type="ECO:0000313" key="4">
    <source>
        <dbReference type="Proteomes" id="UP000005710"/>
    </source>
</evidence>
<feature type="compositionally biased region" description="Gly residues" evidence="1">
    <location>
        <begin position="235"/>
        <end position="244"/>
    </location>
</feature>
<keyword evidence="4" id="KW-1185">Reference proteome</keyword>
<proteinExistence type="predicted"/>
<dbReference type="Gene3D" id="3.30.420.10">
    <property type="entry name" value="Ribonuclease H-like superfamily/Ribonuclease H"/>
    <property type="match status" value="1"/>
</dbReference>
<gene>
    <name evidence="3" type="ORF">ThesuDRAFT_00376</name>
</gene>
<feature type="region of interest" description="Disordered" evidence="1">
    <location>
        <begin position="232"/>
        <end position="266"/>
    </location>
</feature>
<comment type="caution">
    <text evidence="3">The sequence shown here is derived from an EMBL/GenBank/DDBJ whole genome shotgun (WGS) entry which is preliminary data.</text>
</comment>
<dbReference type="EMBL" id="AENY02000002">
    <property type="protein sequence ID" value="EKP94688.1"/>
    <property type="molecule type" value="Genomic_DNA"/>
</dbReference>
<reference evidence="3" key="1">
    <citation type="submission" date="2010-10" db="EMBL/GenBank/DDBJ databases">
        <authorList>
            <consortium name="US DOE Joint Genome Institute (JGI-PGF)"/>
            <person name="Lucas S."/>
            <person name="Copeland A."/>
            <person name="Lapidus A."/>
            <person name="Bruce D."/>
            <person name="Goodwin L."/>
            <person name="Pitluck S."/>
            <person name="Kyrpides N."/>
            <person name="Mavromatis K."/>
            <person name="Detter J.C."/>
            <person name="Han C."/>
            <person name="Land M."/>
            <person name="Hauser L."/>
            <person name="Markowitz V."/>
            <person name="Cheng J.-F."/>
            <person name="Hugenholtz P."/>
            <person name="Woyke T."/>
            <person name="Wu D."/>
            <person name="Pukall R."/>
            <person name="Wahrenburg C."/>
            <person name="Brambilla E."/>
            <person name="Klenk H.-P."/>
            <person name="Eisen J.A."/>
        </authorList>
    </citation>
    <scope>NUCLEOTIDE SEQUENCE [LARGE SCALE GENOMIC DNA]</scope>
    <source>
        <strain evidence="3">DSM 13965</strain>
    </source>
</reference>
<dbReference type="InterPro" id="IPR036397">
    <property type="entry name" value="RNaseH_sf"/>
</dbReference>
<dbReference type="Pfam" id="PF10108">
    <property type="entry name" value="DNA_pol_B_exo2"/>
    <property type="match status" value="1"/>
</dbReference>
<name>K6Q0P7_9FIRM</name>
<dbReference type="InterPro" id="IPR012337">
    <property type="entry name" value="RNaseH-like_sf"/>
</dbReference>
<protein>
    <submittedName>
        <fullName evidence="3">DNA polymerase III epsilon subunit-like 3'-5' exonuclease</fullName>
    </submittedName>
</protein>